<dbReference type="STRING" id="1796613.A4V03_11810"/>
<dbReference type="Pfam" id="PF25200">
    <property type="entry name" value="DUF7833"/>
    <property type="match status" value="1"/>
</dbReference>
<dbReference type="KEGG" id="bcae:A4V03_11810"/>
<feature type="domain" description="DUF6291" evidence="1">
    <location>
        <begin position="5"/>
        <end position="83"/>
    </location>
</feature>
<sequence>MGKNSFLLYTSDYKCIKDLPLEQKGALLDAIFEYASTGTIIDLPPIVSMAFNFFRSHIDDNTKKWNEKVEKRRAAGRLGGLAKAENSKQSQANVANAKDAKQSQANVAVNVNDNVNVNDTLSLTLSHLVESANESVSESESVNEREEANKVFNPQSIKEQLLSDEIWKESVCMQSTLGVSFISMLPDQLDKFIAYIVSIGEEQSISNISDAKRRFTYWWQNHGRKEVQDENKQVYTVPN</sequence>
<reference evidence="4" key="1">
    <citation type="submission" date="2016-04" db="EMBL/GenBank/DDBJ databases">
        <title>Complete Genome Sequences of Twelve Strains of a Stable Defined Moderately Diverse Mouse Microbiota 2 (sDMDMm2).</title>
        <authorList>
            <person name="Uchimura Y."/>
            <person name="Wyss M."/>
            <person name="Brugiroux S."/>
            <person name="Limenitakis J.P."/>
            <person name="Stecher B."/>
            <person name="McCoy K.D."/>
            <person name="Macpherson A.J."/>
        </authorList>
    </citation>
    <scope>NUCLEOTIDE SEQUENCE [LARGE SCALE GENOMIC DNA]</scope>
    <source>
        <strain evidence="4">I48</strain>
    </source>
</reference>
<evidence type="ECO:0000313" key="4">
    <source>
        <dbReference type="Proteomes" id="UP000092631"/>
    </source>
</evidence>
<dbReference type="RefSeq" id="WP_065539077.1">
    <property type="nucleotide sequence ID" value="NZ_CAPUCN010000075.1"/>
</dbReference>
<organism evidence="3 4">
    <name type="scientific">Bacteroides caecimuris</name>
    <dbReference type="NCBI Taxonomy" id="1796613"/>
    <lineage>
        <taxon>Bacteria</taxon>
        <taxon>Pseudomonadati</taxon>
        <taxon>Bacteroidota</taxon>
        <taxon>Bacteroidia</taxon>
        <taxon>Bacteroidales</taxon>
        <taxon>Bacteroidaceae</taxon>
        <taxon>Bacteroides</taxon>
    </lineage>
</organism>
<dbReference type="InterPro" id="IPR057155">
    <property type="entry name" value="DUF7833"/>
</dbReference>
<evidence type="ECO:0000259" key="2">
    <source>
        <dbReference type="Pfam" id="PF25200"/>
    </source>
</evidence>
<evidence type="ECO:0000313" key="3">
    <source>
        <dbReference type="EMBL" id="ANU58165.1"/>
    </source>
</evidence>
<dbReference type="EMBL" id="CP015401">
    <property type="protein sequence ID" value="ANU58165.1"/>
    <property type="molecule type" value="Genomic_DNA"/>
</dbReference>
<accession>A0A1C7H0M1</accession>
<gene>
    <name evidence="3" type="ORF">A4V03_11810</name>
</gene>
<evidence type="ECO:0000259" key="1">
    <source>
        <dbReference type="Pfam" id="PF19808"/>
    </source>
</evidence>
<feature type="domain" description="DUF7833" evidence="2">
    <location>
        <begin position="159"/>
        <end position="220"/>
    </location>
</feature>
<dbReference type="InterPro" id="IPR046258">
    <property type="entry name" value="DUF6291"/>
</dbReference>
<dbReference type="AlphaFoldDB" id="A0A1C7H0M1"/>
<proteinExistence type="predicted"/>
<name>A0A1C7H0M1_9BACE</name>
<dbReference type="Proteomes" id="UP000092631">
    <property type="component" value="Chromosome"/>
</dbReference>
<keyword evidence="4" id="KW-1185">Reference proteome</keyword>
<evidence type="ECO:0008006" key="5">
    <source>
        <dbReference type="Google" id="ProtNLM"/>
    </source>
</evidence>
<dbReference type="OrthoDB" id="1050733at2"/>
<dbReference type="Pfam" id="PF19808">
    <property type="entry name" value="DUF6291"/>
    <property type="match status" value="1"/>
</dbReference>
<protein>
    <recommendedName>
        <fullName evidence="5">DUF1376 domain-containing protein</fullName>
    </recommendedName>
</protein>
<dbReference type="GeneID" id="82187831"/>